<evidence type="ECO:0000313" key="3">
    <source>
        <dbReference type="Proteomes" id="UP000823388"/>
    </source>
</evidence>
<accession>A0A8T0P9B5</accession>
<organism evidence="2 3">
    <name type="scientific">Panicum virgatum</name>
    <name type="common">Blackwell switchgrass</name>
    <dbReference type="NCBI Taxonomy" id="38727"/>
    <lineage>
        <taxon>Eukaryota</taxon>
        <taxon>Viridiplantae</taxon>
        <taxon>Streptophyta</taxon>
        <taxon>Embryophyta</taxon>
        <taxon>Tracheophyta</taxon>
        <taxon>Spermatophyta</taxon>
        <taxon>Magnoliopsida</taxon>
        <taxon>Liliopsida</taxon>
        <taxon>Poales</taxon>
        <taxon>Poaceae</taxon>
        <taxon>PACMAD clade</taxon>
        <taxon>Panicoideae</taxon>
        <taxon>Panicodae</taxon>
        <taxon>Paniceae</taxon>
        <taxon>Panicinae</taxon>
        <taxon>Panicum</taxon>
        <taxon>Panicum sect. Hiantes</taxon>
    </lineage>
</organism>
<sequence>MPVDAAANVAPSTRRTDLGAACPGQRADAGSRKPDLGSRRWAHGREGVEEARSRKPSLGTWSRALGRRWIWGRPAGVQRPLPDLGPSGLERRRRGLGREREGEEEAAGRCWAGPEAERPLLGEAAWGRRRATLGRGGWGAKPSSPAGFGGYDPFPRPQGCAGRRCRAGASDSANAAAVDPASEDEEATTTNKEKQWVFSRCLHLLSRRCLHILRRYKASPAWKMKVSDWQSCWKQGSAPRHFQ</sequence>
<evidence type="ECO:0000313" key="2">
    <source>
        <dbReference type="EMBL" id="KAG2557229.1"/>
    </source>
</evidence>
<feature type="compositionally biased region" description="Basic and acidic residues" evidence="1">
    <location>
        <begin position="29"/>
        <end position="53"/>
    </location>
</feature>
<gene>
    <name evidence="2" type="ORF">PVAP13_8NG243501</name>
</gene>
<comment type="caution">
    <text evidence="2">The sequence shown here is derived from an EMBL/GenBank/DDBJ whole genome shotgun (WGS) entry which is preliminary data.</text>
</comment>
<protein>
    <submittedName>
        <fullName evidence="2">Uncharacterized protein</fullName>
    </submittedName>
</protein>
<dbReference type="AlphaFoldDB" id="A0A8T0P9B5"/>
<dbReference type="Proteomes" id="UP000823388">
    <property type="component" value="Chromosome 8N"/>
</dbReference>
<evidence type="ECO:0000256" key="1">
    <source>
        <dbReference type="SAM" id="MobiDB-lite"/>
    </source>
</evidence>
<dbReference type="EMBL" id="CM029052">
    <property type="protein sequence ID" value="KAG2557229.1"/>
    <property type="molecule type" value="Genomic_DNA"/>
</dbReference>
<keyword evidence="3" id="KW-1185">Reference proteome</keyword>
<feature type="region of interest" description="Disordered" evidence="1">
    <location>
        <begin position="1"/>
        <end position="57"/>
    </location>
</feature>
<reference evidence="2" key="1">
    <citation type="submission" date="2020-05" db="EMBL/GenBank/DDBJ databases">
        <title>WGS assembly of Panicum virgatum.</title>
        <authorList>
            <person name="Lovell J.T."/>
            <person name="Jenkins J."/>
            <person name="Shu S."/>
            <person name="Juenger T.E."/>
            <person name="Schmutz J."/>
        </authorList>
    </citation>
    <scope>NUCLEOTIDE SEQUENCE</scope>
    <source>
        <strain evidence="2">AP13</strain>
    </source>
</reference>
<proteinExistence type="predicted"/>
<name>A0A8T0P9B5_PANVG</name>
<feature type="region of interest" description="Disordered" evidence="1">
    <location>
        <begin position="81"/>
        <end position="110"/>
    </location>
</feature>